<dbReference type="EMBL" id="CP012752">
    <property type="protein sequence ID" value="ALG10804.1"/>
    <property type="molecule type" value="Genomic_DNA"/>
</dbReference>
<reference evidence="3 4" key="1">
    <citation type="submission" date="2015-07" db="EMBL/GenBank/DDBJ databases">
        <title>Genome sequencing of Kibdelosporangium phytohabitans.</title>
        <authorList>
            <person name="Qin S."/>
            <person name="Xing K."/>
        </authorList>
    </citation>
    <scope>NUCLEOTIDE SEQUENCE [LARGE SCALE GENOMIC DNA]</scope>
    <source>
        <strain evidence="3 4">KLBMP1111</strain>
    </source>
</reference>
<dbReference type="InterPro" id="IPR003594">
    <property type="entry name" value="HATPase_dom"/>
</dbReference>
<dbReference type="KEGG" id="kphy:AOZ06_31460"/>
<dbReference type="Pfam" id="PF13581">
    <property type="entry name" value="HATPase_c_2"/>
    <property type="match status" value="1"/>
</dbReference>
<accession>A0A0N9I848</accession>
<dbReference type="CDD" id="cd16936">
    <property type="entry name" value="HATPase_RsbW-like"/>
    <property type="match status" value="1"/>
</dbReference>
<dbReference type="SUPFAM" id="SSF55874">
    <property type="entry name" value="ATPase domain of HSP90 chaperone/DNA topoisomerase II/histidine kinase"/>
    <property type="match status" value="1"/>
</dbReference>
<dbReference type="STRING" id="860235.AOZ06_31460"/>
<dbReference type="AlphaFoldDB" id="A0A0N9I848"/>
<dbReference type="InterPro" id="IPR036890">
    <property type="entry name" value="HATPase_C_sf"/>
</dbReference>
<evidence type="ECO:0000259" key="2">
    <source>
        <dbReference type="Pfam" id="PF13581"/>
    </source>
</evidence>
<sequence>MTEDCEYTNVPPASDQDERPQFDTAANSLRPAGRDTAMSFTLTADWVAPSLSRNKLRQWLGAHDWSPAHIDDLVLSISEAVSNSVEHGYGIAVDQASPDHPEVIEVHAEIEPEPGGYRRAVLTIVDHGDWKQPGTGPTNRRQGLRIMRACTETMTIDHSSGGTTVVLRSWPIPVPLSRG</sequence>
<feature type="region of interest" description="Disordered" evidence="1">
    <location>
        <begin position="1"/>
        <end position="21"/>
    </location>
</feature>
<evidence type="ECO:0000313" key="4">
    <source>
        <dbReference type="Proteomes" id="UP000063699"/>
    </source>
</evidence>
<dbReference type="Proteomes" id="UP000063699">
    <property type="component" value="Chromosome"/>
</dbReference>
<name>A0A0N9I848_9PSEU</name>
<dbReference type="Gene3D" id="3.30.565.10">
    <property type="entry name" value="Histidine kinase-like ATPase, C-terminal domain"/>
    <property type="match status" value="1"/>
</dbReference>
<evidence type="ECO:0000313" key="3">
    <source>
        <dbReference type="EMBL" id="ALG10804.1"/>
    </source>
</evidence>
<protein>
    <recommendedName>
        <fullName evidence="2">Histidine kinase/HSP90-like ATPase domain-containing protein</fullName>
    </recommendedName>
</protein>
<evidence type="ECO:0000256" key="1">
    <source>
        <dbReference type="SAM" id="MobiDB-lite"/>
    </source>
</evidence>
<proteinExistence type="predicted"/>
<organism evidence="3 4">
    <name type="scientific">Kibdelosporangium phytohabitans</name>
    <dbReference type="NCBI Taxonomy" id="860235"/>
    <lineage>
        <taxon>Bacteria</taxon>
        <taxon>Bacillati</taxon>
        <taxon>Actinomycetota</taxon>
        <taxon>Actinomycetes</taxon>
        <taxon>Pseudonocardiales</taxon>
        <taxon>Pseudonocardiaceae</taxon>
        <taxon>Kibdelosporangium</taxon>
    </lineage>
</organism>
<feature type="domain" description="Histidine kinase/HSP90-like ATPase" evidence="2">
    <location>
        <begin position="53"/>
        <end position="168"/>
    </location>
</feature>
<keyword evidence="4" id="KW-1185">Reference proteome</keyword>
<gene>
    <name evidence="3" type="ORF">AOZ06_31460</name>
</gene>